<protein>
    <submittedName>
        <fullName evidence="1">Uncharacterized protein</fullName>
    </submittedName>
</protein>
<dbReference type="EMBL" id="KK198763">
    <property type="protein sequence ID" value="KCW47873.1"/>
    <property type="molecule type" value="Genomic_DNA"/>
</dbReference>
<dbReference type="InParanoid" id="A0A059A255"/>
<reference evidence="1" key="1">
    <citation type="submission" date="2013-07" db="EMBL/GenBank/DDBJ databases">
        <title>The genome of Eucalyptus grandis.</title>
        <authorList>
            <person name="Schmutz J."/>
            <person name="Hayes R."/>
            <person name="Myburg A."/>
            <person name="Tuskan G."/>
            <person name="Grattapaglia D."/>
            <person name="Rokhsar D.S."/>
        </authorList>
    </citation>
    <scope>NUCLEOTIDE SEQUENCE</scope>
    <source>
        <tissue evidence="1">Leaf extractions</tissue>
    </source>
</reference>
<gene>
    <name evidence="1" type="ORF">EUGRSUZ_K01617</name>
</gene>
<dbReference type="Gramene" id="KCW47873">
    <property type="protein sequence ID" value="KCW47873"/>
    <property type="gene ID" value="EUGRSUZ_K01617"/>
</dbReference>
<sequence length="163" mass="19161">MPKSEAQQNRPPPAQAFHLFFFFFGLRVPDRRPATPQEKEVLLLQPHEDERRLSREGLSREGHSREELHRWMHVCPMLLLALPGMLRLLRVSDSFAGEFHQSSTWSFCARITECRSSLWIVWCNSSLDKGDHYNIFPRHEQVILDLPFILRLFFPNPTVSCTF</sequence>
<organism evidence="1">
    <name type="scientific">Eucalyptus grandis</name>
    <name type="common">Flooded gum</name>
    <dbReference type="NCBI Taxonomy" id="71139"/>
    <lineage>
        <taxon>Eukaryota</taxon>
        <taxon>Viridiplantae</taxon>
        <taxon>Streptophyta</taxon>
        <taxon>Embryophyta</taxon>
        <taxon>Tracheophyta</taxon>
        <taxon>Spermatophyta</taxon>
        <taxon>Magnoliopsida</taxon>
        <taxon>eudicotyledons</taxon>
        <taxon>Gunneridae</taxon>
        <taxon>Pentapetalae</taxon>
        <taxon>rosids</taxon>
        <taxon>malvids</taxon>
        <taxon>Myrtales</taxon>
        <taxon>Myrtaceae</taxon>
        <taxon>Myrtoideae</taxon>
        <taxon>Eucalypteae</taxon>
        <taxon>Eucalyptus</taxon>
    </lineage>
</organism>
<name>A0A059A255_EUCGR</name>
<accession>A0A059A255</accession>
<evidence type="ECO:0000313" key="1">
    <source>
        <dbReference type="EMBL" id="KCW47873.1"/>
    </source>
</evidence>
<proteinExistence type="predicted"/>
<dbReference type="AlphaFoldDB" id="A0A059A255"/>